<gene>
    <name evidence="5" type="primary">prfA</name>
    <name evidence="9" type="ORF">CO057_03435</name>
</gene>
<dbReference type="Gene3D" id="6.10.140.1950">
    <property type="match status" value="1"/>
</dbReference>
<dbReference type="FunFam" id="3.30.70.1660:FF:000002">
    <property type="entry name" value="Peptide chain release factor 1"/>
    <property type="match status" value="1"/>
</dbReference>
<sequence length="356" mass="40217">MDIQHITEVKRKEAQKLESQLSDPKVIGDSKQLTAVNREYQSVKKILEIAERYRVIQVNLEHALKTANEDPDPEIKALAQAEINEAQLLLPVIQEELELALIPKDPTDDNDAIIEIRAGAGGDEAALFATDLYRMYTRFAEINNRKSKIISKSENDIGGFKEIVFEISGIGSYGEMKYESGVHRVQRVPETEKQGRVHTSTATVAVLPKIEEEEFHIDPKDLTIEATTSTGAGGQSVNTTYSAVRIVHIPTGVMVYCQEERSQKQNKERALDIIRARVFALEQEKKHAELDEQRREQIGTGDRSEKIRTYNFPQDRITDHRIKESWHNLPGILDGDIGQIISKLKLAEKNARLKAN</sequence>
<comment type="function">
    <text evidence="1 5">Peptide chain release factor 1 directs the termination of translation in response to the peptide chain termination codons UAG and UAA.</text>
</comment>
<dbReference type="PANTHER" id="PTHR43804:SF7">
    <property type="entry name" value="LD18447P"/>
    <property type="match status" value="1"/>
</dbReference>
<dbReference type="Pfam" id="PF03462">
    <property type="entry name" value="PCRF"/>
    <property type="match status" value="1"/>
</dbReference>
<dbReference type="InterPro" id="IPR004373">
    <property type="entry name" value="RF-1"/>
</dbReference>
<keyword evidence="3 5" id="KW-0488">Methylation</keyword>
<dbReference type="Pfam" id="PF00472">
    <property type="entry name" value="RF-1"/>
    <property type="match status" value="1"/>
</dbReference>
<dbReference type="InterPro" id="IPR000352">
    <property type="entry name" value="Pep_chain_release_fac_I"/>
</dbReference>
<feature type="modified residue" description="N5-methylglutamine" evidence="5">
    <location>
        <position position="235"/>
    </location>
</feature>
<dbReference type="Proteomes" id="UP000230251">
    <property type="component" value="Unassembled WGS sequence"/>
</dbReference>
<organism evidence="9 10">
    <name type="scientific">Candidatus Uhrbacteria bacterium CG_4_9_14_0_2_um_filter_41_50</name>
    <dbReference type="NCBI Taxonomy" id="1975031"/>
    <lineage>
        <taxon>Bacteria</taxon>
        <taxon>Candidatus Uhriibacteriota</taxon>
    </lineage>
</organism>
<evidence type="ECO:0000313" key="9">
    <source>
        <dbReference type="EMBL" id="PJC24351.1"/>
    </source>
</evidence>
<dbReference type="FunFam" id="3.30.160.20:FF:000004">
    <property type="entry name" value="Peptide chain release factor 1"/>
    <property type="match status" value="1"/>
</dbReference>
<feature type="domain" description="Peptide chain release factor" evidence="8">
    <location>
        <begin position="65"/>
        <end position="179"/>
    </location>
</feature>
<dbReference type="NCBIfam" id="TIGR00019">
    <property type="entry name" value="prfA"/>
    <property type="match status" value="1"/>
</dbReference>
<dbReference type="SMART" id="SM00937">
    <property type="entry name" value="PCRF"/>
    <property type="match status" value="1"/>
</dbReference>
<dbReference type="InterPro" id="IPR050057">
    <property type="entry name" value="Prokaryotic/Mito_RF"/>
</dbReference>
<keyword evidence="4 5" id="KW-0648">Protein biosynthesis</keyword>
<evidence type="ECO:0000256" key="3">
    <source>
        <dbReference type="ARBA" id="ARBA00022481"/>
    </source>
</evidence>
<dbReference type="GO" id="GO:0016149">
    <property type="term" value="F:translation release factor activity, codon specific"/>
    <property type="evidence" value="ECO:0007669"/>
    <property type="project" value="UniProtKB-UniRule"/>
</dbReference>
<protein>
    <recommendedName>
        <fullName evidence="5 6">Peptide chain release factor 1</fullName>
        <shortName evidence="5">RF-1</shortName>
    </recommendedName>
</protein>
<dbReference type="SUPFAM" id="SSF75620">
    <property type="entry name" value="Release factor"/>
    <property type="match status" value="1"/>
</dbReference>
<comment type="PTM">
    <text evidence="5">Methylated by PrmC. Methylation increases the termination efficiency of RF1.</text>
</comment>
<evidence type="ECO:0000259" key="8">
    <source>
        <dbReference type="SMART" id="SM00937"/>
    </source>
</evidence>
<dbReference type="InterPro" id="IPR005139">
    <property type="entry name" value="PCRF"/>
</dbReference>
<accession>A0A2M8ENT9</accession>
<name>A0A2M8ENT9_9BACT</name>
<evidence type="ECO:0000313" key="10">
    <source>
        <dbReference type="Proteomes" id="UP000230251"/>
    </source>
</evidence>
<dbReference type="GO" id="GO:0005737">
    <property type="term" value="C:cytoplasm"/>
    <property type="evidence" value="ECO:0007669"/>
    <property type="project" value="UniProtKB-SubCell"/>
</dbReference>
<dbReference type="NCBIfam" id="NF001859">
    <property type="entry name" value="PRK00591.1"/>
    <property type="match status" value="1"/>
</dbReference>
<dbReference type="Gene3D" id="3.30.160.20">
    <property type="match status" value="1"/>
</dbReference>
<comment type="similarity">
    <text evidence="2 5">Belongs to the prokaryotic/mitochondrial release factor family.</text>
</comment>
<evidence type="ECO:0000256" key="7">
    <source>
        <dbReference type="SAM" id="Coils"/>
    </source>
</evidence>
<evidence type="ECO:0000256" key="5">
    <source>
        <dbReference type="HAMAP-Rule" id="MF_00093"/>
    </source>
</evidence>
<dbReference type="InterPro" id="IPR045853">
    <property type="entry name" value="Pep_chain_release_fac_I_sf"/>
</dbReference>
<proteinExistence type="inferred from homology"/>
<reference evidence="10" key="1">
    <citation type="submission" date="2017-09" db="EMBL/GenBank/DDBJ databases">
        <title>Depth-based differentiation of microbial function through sediment-hosted aquifers and enrichment of novel symbionts in the deep terrestrial subsurface.</title>
        <authorList>
            <person name="Probst A.J."/>
            <person name="Ladd B."/>
            <person name="Jarett J.K."/>
            <person name="Geller-Mcgrath D.E."/>
            <person name="Sieber C.M.K."/>
            <person name="Emerson J.B."/>
            <person name="Anantharaman K."/>
            <person name="Thomas B.C."/>
            <person name="Malmstrom R."/>
            <person name="Stieglmeier M."/>
            <person name="Klingl A."/>
            <person name="Woyke T."/>
            <person name="Ryan C.M."/>
            <person name="Banfield J.F."/>
        </authorList>
    </citation>
    <scope>NUCLEOTIDE SEQUENCE [LARGE SCALE GENOMIC DNA]</scope>
</reference>
<dbReference type="AlphaFoldDB" id="A0A2M8ENT9"/>
<dbReference type="PANTHER" id="PTHR43804">
    <property type="entry name" value="LD18447P"/>
    <property type="match status" value="1"/>
</dbReference>
<evidence type="ECO:0000256" key="2">
    <source>
        <dbReference type="ARBA" id="ARBA00010835"/>
    </source>
</evidence>
<dbReference type="HAMAP" id="MF_00093">
    <property type="entry name" value="Rel_fac_1"/>
    <property type="match status" value="1"/>
</dbReference>
<dbReference type="Gene3D" id="3.30.70.1660">
    <property type="match status" value="2"/>
</dbReference>
<evidence type="ECO:0000256" key="4">
    <source>
        <dbReference type="ARBA" id="ARBA00022917"/>
    </source>
</evidence>
<comment type="subcellular location">
    <subcellularLocation>
        <location evidence="5">Cytoplasm</location>
    </subcellularLocation>
</comment>
<dbReference type="EMBL" id="PFSI01000050">
    <property type="protein sequence ID" value="PJC24351.1"/>
    <property type="molecule type" value="Genomic_DNA"/>
</dbReference>
<feature type="coiled-coil region" evidence="7">
    <location>
        <begin position="257"/>
        <end position="284"/>
    </location>
</feature>
<comment type="caution">
    <text evidence="9">The sequence shown here is derived from an EMBL/GenBank/DDBJ whole genome shotgun (WGS) entry which is preliminary data.</text>
</comment>
<evidence type="ECO:0000256" key="1">
    <source>
        <dbReference type="ARBA" id="ARBA00002986"/>
    </source>
</evidence>
<keyword evidence="7" id="KW-0175">Coiled coil</keyword>
<keyword evidence="5" id="KW-0963">Cytoplasm</keyword>
<evidence type="ECO:0000256" key="6">
    <source>
        <dbReference type="NCBIfam" id="TIGR00019"/>
    </source>
</evidence>